<dbReference type="InterPro" id="IPR018333">
    <property type="entry name" value="Squalene_cyclase"/>
</dbReference>
<dbReference type="GO" id="GO:0005811">
    <property type="term" value="C:lipid droplet"/>
    <property type="evidence" value="ECO:0007669"/>
    <property type="project" value="InterPro"/>
</dbReference>
<accession>A0A6A4L3E3</accession>
<dbReference type="SUPFAM" id="SSF48239">
    <property type="entry name" value="Terpenoid cyclases/Protein prenyltransferases"/>
    <property type="match status" value="2"/>
</dbReference>
<evidence type="ECO:0008006" key="3">
    <source>
        <dbReference type="Google" id="ProtNLM"/>
    </source>
</evidence>
<dbReference type="GO" id="GO:0042300">
    <property type="term" value="F:beta-amyrin synthase activity"/>
    <property type="evidence" value="ECO:0007669"/>
    <property type="project" value="TreeGrafter"/>
</dbReference>
<name>A0A6A4L3E3_9ERIC</name>
<proteinExistence type="predicted"/>
<dbReference type="PANTHER" id="PTHR11764:SF71">
    <property type="entry name" value="TERPENE CYCLASE_MUTASE FAMILY MEMBER"/>
    <property type="match status" value="1"/>
</dbReference>
<organism evidence="1 2">
    <name type="scientific">Rhododendron williamsianum</name>
    <dbReference type="NCBI Taxonomy" id="262921"/>
    <lineage>
        <taxon>Eukaryota</taxon>
        <taxon>Viridiplantae</taxon>
        <taxon>Streptophyta</taxon>
        <taxon>Embryophyta</taxon>
        <taxon>Tracheophyta</taxon>
        <taxon>Spermatophyta</taxon>
        <taxon>Magnoliopsida</taxon>
        <taxon>eudicotyledons</taxon>
        <taxon>Gunneridae</taxon>
        <taxon>Pentapetalae</taxon>
        <taxon>asterids</taxon>
        <taxon>Ericales</taxon>
        <taxon>Ericaceae</taxon>
        <taxon>Ericoideae</taxon>
        <taxon>Rhodoreae</taxon>
        <taxon>Rhododendron</taxon>
    </lineage>
</organism>
<dbReference type="AlphaFoldDB" id="A0A6A4L3E3"/>
<keyword evidence="2" id="KW-1185">Reference proteome</keyword>
<feature type="non-terminal residue" evidence="1">
    <location>
        <position position="1"/>
    </location>
</feature>
<dbReference type="Proteomes" id="UP000428333">
    <property type="component" value="Linkage Group LG09"/>
</dbReference>
<dbReference type="PANTHER" id="PTHR11764">
    <property type="entry name" value="TERPENE CYCLASE/MUTASE FAMILY MEMBER"/>
    <property type="match status" value="1"/>
</dbReference>
<sequence length="205" mass="23765">MIGSTLSYIALRWLGKGLYDGENREMERARKWILDHSGATVIPSWGKIYLLVKLTKHGSLECMNGQDATVQVLGVYEWSGCNPVPLEFWLFPSFLPFYSEDPNGDEFKYHLARVPDFLWLEEDGMKMQATKASNLIDEYGDALQRAHFYIKESQIKENLAGDFKKMYRHFTKGTWTFSDQDQSWAVSNCTAEALKEKKWMLKLIE</sequence>
<evidence type="ECO:0000313" key="2">
    <source>
        <dbReference type="Proteomes" id="UP000428333"/>
    </source>
</evidence>
<gene>
    <name evidence="1" type="ORF">C3L33_15940</name>
</gene>
<protein>
    <recommendedName>
        <fullName evidence="3">Squalene cyclase N-terminal domain-containing protein</fullName>
    </recommendedName>
</protein>
<dbReference type="GO" id="GO:0016104">
    <property type="term" value="P:triterpenoid biosynthetic process"/>
    <property type="evidence" value="ECO:0007669"/>
    <property type="project" value="InterPro"/>
</dbReference>
<reference evidence="1 2" key="1">
    <citation type="journal article" date="2019" name="Genome Biol. Evol.">
        <title>The Rhododendron genome and chromosomal organization provide insight into shared whole-genome duplications across the heath family (Ericaceae).</title>
        <authorList>
            <person name="Soza V.L."/>
            <person name="Lindsley D."/>
            <person name="Waalkes A."/>
            <person name="Ramage E."/>
            <person name="Patwardhan R.P."/>
            <person name="Burton J.N."/>
            <person name="Adey A."/>
            <person name="Kumar A."/>
            <person name="Qiu R."/>
            <person name="Shendure J."/>
            <person name="Hall B."/>
        </authorList>
    </citation>
    <scope>NUCLEOTIDE SEQUENCE [LARGE SCALE GENOMIC DNA]</scope>
    <source>
        <strain evidence="1">RSF 1966-606</strain>
    </source>
</reference>
<dbReference type="OrthoDB" id="21502at2759"/>
<dbReference type="Gene3D" id="1.50.10.20">
    <property type="match status" value="2"/>
</dbReference>
<comment type="caution">
    <text evidence="1">The sequence shown here is derived from an EMBL/GenBank/DDBJ whole genome shotgun (WGS) entry which is preliminary data.</text>
</comment>
<dbReference type="InterPro" id="IPR008930">
    <property type="entry name" value="Terpenoid_cyclase/PrenylTrfase"/>
</dbReference>
<dbReference type="EMBL" id="QEFC01002443">
    <property type="protein sequence ID" value="KAE9452165.1"/>
    <property type="molecule type" value="Genomic_DNA"/>
</dbReference>
<evidence type="ECO:0000313" key="1">
    <source>
        <dbReference type="EMBL" id="KAE9452165.1"/>
    </source>
</evidence>